<evidence type="ECO:0000313" key="3">
    <source>
        <dbReference type="Proteomes" id="UP001472677"/>
    </source>
</evidence>
<accession>A0ABR2BJL6</accession>
<name>A0ABR2BJL6_9ROSI</name>
<gene>
    <name evidence="2" type="ORF">V6N12_008645</name>
</gene>
<dbReference type="EMBL" id="JBBPBM010000109">
    <property type="protein sequence ID" value="KAK8507304.1"/>
    <property type="molecule type" value="Genomic_DNA"/>
</dbReference>
<evidence type="ECO:0000313" key="2">
    <source>
        <dbReference type="EMBL" id="KAK8507304.1"/>
    </source>
</evidence>
<reference evidence="2 3" key="1">
    <citation type="journal article" date="2024" name="G3 (Bethesda)">
        <title>Genome assembly of Hibiscus sabdariffa L. provides insights into metabolisms of medicinal natural products.</title>
        <authorList>
            <person name="Kim T."/>
        </authorList>
    </citation>
    <scope>NUCLEOTIDE SEQUENCE [LARGE SCALE GENOMIC DNA]</scope>
    <source>
        <strain evidence="2">TK-2024</strain>
        <tissue evidence="2">Old leaves</tissue>
    </source>
</reference>
<feature type="compositionally biased region" description="Low complexity" evidence="1">
    <location>
        <begin position="143"/>
        <end position="157"/>
    </location>
</feature>
<protein>
    <submittedName>
        <fullName evidence="2">Uncharacterized protein</fullName>
    </submittedName>
</protein>
<proteinExistence type="predicted"/>
<sequence>MGFFAWSVDYVLVKWLVNSFQRPWGVASCLAKIDTLACDCIHVLFKFVVLSEVVLTKLHFAASFRVVRDGSTAPLVTLEVLTWMRALKYGFWHWVLGLKGRQRTSLVIVWGDEPSAVPIASVSKVSEDFEASLAPSLPEGDVAAAAGSDASSSAPASTPKTTRNF</sequence>
<organism evidence="2 3">
    <name type="scientific">Hibiscus sabdariffa</name>
    <name type="common">roselle</name>
    <dbReference type="NCBI Taxonomy" id="183260"/>
    <lineage>
        <taxon>Eukaryota</taxon>
        <taxon>Viridiplantae</taxon>
        <taxon>Streptophyta</taxon>
        <taxon>Embryophyta</taxon>
        <taxon>Tracheophyta</taxon>
        <taxon>Spermatophyta</taxon>
        <taxon>Magnoliopsida</taxon>
        <taxon>eudicotyledons</taxon>
        <taxon>Gunneridae</taxon>
        <taxon>Pentapetalae</taxon>
        <taxon>rosids</taxon>
        <taxon>malvids</taxon>
        <taxon>Malvales</taxon>
        <taxon>Malvaceae</taxon>
        <taxon>Malvoideae</taxon>
        <taxon>Hibiscus</taxon>
    </lineage>
</organism>
<feature type="region of interest" description="Disordered" evidence="1">
    <location>
        <begin position="142"/>
        <end position="165"/>
    </location>
</feature>
<evidence type="ECO:0000256" key="1">
    <source>
        <dbReference type="SAM" id="MobiDB-lite"/>
    </source>
</evidence>
<dbReference type="Proteomes" id="UP001472677">
    <property type="component" value="Unassembled WGS sequence"/>
</dbReference>
<keyword evidence="3" id="KW-1185">Reference proteome</keyword>
<comment type="caution">
    <text evidence="2">The sequence shown here is derived from an EMBL/GenBank/DDBJ whole genome shotgun (WGS) entry which is preliminary data.</text>
</comment>